<dbReference type="GO" id="GO:0004072">
    <property type="term" value="F:aspartate kinase activity"/>
    <property type="evidence" value="ECO:0007669"/>
    <property type="project" value="UniProtKB-EC"/>
</dbReference>
<feature type="compositionally biased region" description="Basic residues" evidence="1">
    <location>
        <begin position="386"/>
        <end position="396"/>
    </location>
</feature>
<sequence>GFHGRDEVRRHLRRRRRAHQARGPAHRARRRGGSSRGRRALGARQDDRRADPDGRGGLRASRSARDGHAAVDRRADVVRAVRDGHQRPRPPRDLADRLAGRHRHRHLSHQGPHPRRARRPHPRCAGGAADRPGRRLPGRLDHARRDHAGPRRLGHHRGRPGRRHGRRRVRDLHGRGRGLLGRPARRARGAQAAGRVLRRDARDGGLGRRGAAAALRRVRAQPWGAHPLPLLVQRRAWYVRRRRGRDDGTPPDHRGDALDRRGTRHAAGRARHAGRGRRDLLGAGRRQRQRRHDHPERADLRRAGGRHVLHGAALGPPRRACGDRPGGPPRRHPGRRRGAVDGQGLGGRRRDALASGRRGEGLLDAGRTGHQHRDDLHLADQDLLRRPRGARRRRGARAASGVRPRRGRRPRGEPVRAEVGGM</sequence>
<reference evidence="2" key="1">
    <citation type="submission" date="2020-02" db="EMBL/GenBank/DDBJ databases">
        <authorList>
            <person name="Meier V. D."/>
        </authorList>
    </citation>
    <scope>NUCLEOTIDE SEQUENCE</scope>
    <source>
        <strain evidence="2">AVDCRST_MAG38</strain>
    </source>
</reference>
<proteinExistence type="predicted"/>
<feature type="compositionally biased region" description="Basic and acidic residues" evidence="1">
    <location>
        <begin position="293"/>
        <end position="302"/>
    </location>
</feature>
<organism evidence="2">
    <name type="scientific">uncultured Solirubrobacteraceae bacterium</name>
    <dbReference type="NCBI Taxonomy" id="1162706"/>
    <lineage>
        <taxon>Bacteria</taxon>
        <taxon>Bacillati</taxon>
        <taxon>Actinomycetota</taxon>
        <taxon>Thermoleophilia</taxon>
        <taxon>Solirubrobacterales</taxon>
        <taxon>Solirubrobacteraceae</taxon>
        <taxon>environmental samples</taxon>
    </lineage>
</organism>
<feature type="compositionally biased region" description="Basic and acidic residues" evidence="1">
    <location>
        <begin position="138"/>
        <end position="149"/>
    </location>
</feature>
<evidence type="ECO:0000313" key="2">
    <source>
        <dbReference type="EMBL" id="CAA9466217.1"/>
    </source>
</evidence>
<keyword evidence="2" id="KW-0418">Kinase</keyword>
<feature type="compositionally biased region" description="Basic and acidic residues" evidence="1">
    <location>
        <begin position="348"/>
        <end position="361"/>
    </location>
</feature>
<feature type="compositionally biased region" description="Basic and acidic residues" evidence="1">
    <location>
        <begin position="371"/>
        <end position="385"/>
    </location>
</feature>
<feature type="compositionally biased region" description="Basic and acidic residues" evidence="1">
    <location>
        <begin position="197"/>
        <end position="206"/>
    </location>
</feature>
<feature type="compositionally biased region" description="Basic residues" evidence="1">
    <location>
        <begin position="100"/>
        <end position="122"/>
    </location>
</feature>
<dbReference type="AlphaFoldDB" id="A0A6J4R7D9"/>
<evidence type="ECO:0000256" key="1">
    <source>
        <dbReference type="SAM" id="MobiDB-lite"/>
    </source>
</evidence>
<feature type="compositionally biased region" description="Basic and acidic residues" evidence="1">
    <location>
        <begin position="244"/>
        <end position="261"/>
    </location>
</feature>
<dbReference type="EC" id="2.7.2.4" evidence="2"/>
<feature type="compositionally biased region" description="Basic residues" evidence="1">
    <location>
        <begin position="150"/>
        <end position="170"/>
    </location>
</feature>
<feature type="region of interest" description="Disordered" evidence="1">
    <location>
        <begin position="1"/>
        <end position="207"/>
    </location>
</feature>
<feature type="compositionally biased region" description="Basic and acidic residues" evidence="1">
    <location>
        <begin position="63"/>
        <end position="99"/>
    </location>
</feature>
<feature type="non-terminal residue" evidence="2">
    <location>
        <position position="1"/>
    </location>
</feature>
<feature type="compositionally biased region" description="Basic residues" evidence="1">
    <location>
        <begin position="10"/>
        <end position="41"/>
    </location>
</feature>
<feature type="region of interest" description="Disordered" evidence="1">
    <location>
        <begin position="242"/>
        <end position="422"/>
    </location>
</feature>
<accession>A0A6J4R7D9</accession>
<name>A0A6J4R7D9_9ACTN</name>
<feature type="compositionally biased region" description="Basic and acidic residues" evidence="1">
    <location>
        <begin position="44"/>
        <end position="56"/>
    </location>
</feature>
<dbReference type="EMBL" id="CADCVJ010000048">
    <property type="protein sequence ID" value="CAA9466217.1"/>
    <property type="molecule type" value="Genomic_DNA"/>
</dbReference>
<gene>
    <name evidence="2" type="ORF">AVDCRST_MAG38-802</name>
</gene>
<feature type="compositionally biased region" description="Basic residues" evidence="1">
    <location>
        <begin position="262"/>
        <end position="275"/>
    </location>
</feature>
<keyword evidence="2" id="KW-0808">Transferase</keyword>
<protein>
    <submittedName>
        <fullName evidence="2">Aspartokinase</fullName>
        <ecNumber evidence="2">2.7.2.4</ecNumber>
    </submittedName>
</protein>
<feature type="non-terminal residue" evidence="2">
    <location>
        <position position="422"/>
    </location>
</feature>